<name>A0A9D4RWB4_DREPO</name>
<comment type="caution">
    <text evidence="2">The sequence shown here is derived from an EMBL/GenBank/DDBJ whole genome shotgun (WGS) entry which is preliminary data.</text>
</comment>
<proteinExistence type="predicted"/>
<reference evidence="2" key="1">
    <citation type="journal article" date="2019" name="bioRxiv">
        <title>The Genome of the Zebra Mussel, Dreissena polymorpha: A Resource for Invasive Species Research.</title>
        <authorList>
            <person name="McCartney M.A."/>
            <person name="Auch B."/>
            <person name="Kono T."/>
            <person name="Mallez S."/>
            <person name="Zhang Y."/>
            <person name="Obille A."/>
            <person name="Becker A."/>
            <person name="Abrahante J.E."/>
            <person name="Garbe J."/>
            <person name="Badalamenti J.P."/>
            <person name="Herman A."/>
            <person name="Mangelson H."/>
            <person name="Liachko I."/>
            <person name="Sullivan S."/>
            <person name="Sone E.D."/>
            <person name="Koren S."/>
            <person name="Silverstein K.A.T."/>
            <person name="Beckman K.B."/>
            <person name="Gohl D.M."/>
        </authorList>
    </citation>
    <scope>NUCLEOTIDE SEQUENCE</scope>
    <source>
        <strain evidence="2">Duluth1</strain>
        <tissue evidence="2">Whole animal</tissue>
    </source>
</reference>
<keyword evidence="3" id="KW-1185">Reference proteome</keyword>
<dbReference type="Proteomes" id="UP000828390">
    <property type="component" value="Unassembled WGS sequence"/>
</dbReference>
<evidence type="ECO:0000313" key="3">
    <source>
        <dbReference type="Proteomes" id="UP000828390"/>
    </source>
</evidence>
<dbReference type="EMBL" id="JAIWYP010000001">
    <property type="protein sequence ID" value="KAH3881325.1"/>
    <property type="molecule type" value="Genomic_DNA"/>
</dbReference>
<evidence type="ECO:0000313" key="2">
    <source>
        <dbReference type="EMBL" id="KAH3881325.1"/>
    </source>
</evidence>
<gene>
    <name evidence="2" type="ORF">DPMN_005250</name>
</gene>
<reference evidence="2" key="2">
    <citation type="submission" date="2020-11" db="EMBL/GenBank/DDBJ databases">
        <authorList>
            <person name="McCartney M.A."/>
            <person name="Auch B."/>
            <person name="Kono T."/>
            <person name="Mallez S."/>
            <person name="Becker A."/>
            <person name="Gohl D.M."/>
            <person name="Silverstein K.A.T."/>
            <person name="Koren S."/>
            <person name="Bechman K.B."/>
            <person name="Herman A."/>
            <person name="Abrahante J.E."/>
            <person name="Garbe J."/>
        </authorList>
    </citation>
    <scope>NUCLEOTIDE SEQUENCE</scope>
    <source>
        <strain evidence="2">Duluth1</strain>
        <tissue evidence="2">Whole animal</tissue>
    </source>
</reference>
<organism evidence="2 3">
    <name type="scientific">Dreissena polymorpha</name>
    <name type="common">Zebra mussel</name>
    <name type="synonym">Mytilus polymorpha</name>
    <dbReference type="NCBI Taxonomy" id="45954"/>
    <lineage>
        <taxon>Eukaryota</taxon>
        <taxon>Metazoa</taxon>
        <taxon>Spiralia</taxon>
        <taxon>Lophotrochozoa</taxon>
        <taxon>Mollusca</taxon>
        <taxon>Bivalvia</taxon>
        <taxon>Autobranchia</taxon>
        <taxon>Heteroconchia</taxon>
        <taxon>Euheterodonta</taxon>
        <taxon>Imparidentia</taxon>
        <taxon>Neoheterodontei</taxon>
        <taxon>Myida</taxon>
        <taxon>Dreissenoidea</taxon>
        <taxon>Dreissenidae</taxon>
        <taxon>Dreissena</taxon>
    </lineage>
</organism>
<sequence>MVEPTIGLLGGEIRQKQAEECKTRRTYGRTNHLPALKESRGRNRQKSVKRDGPMVEPTIWPAWEGKKAETWERSVRPIQTYW</sequence>
<protein>
    <submittedName>
        <fullName evidence="2">Uncharacterized protein</fullName>
    </submittedName>
</protein>
<accession>A0A9D4RWB4</accession>
<feature type="region of interest" description="Disordered" evidence="1">
    <location>
        <begin position="31"/>
        <end position="53"/>
    </location>
</feature>
<evidence type="ECO:0000256" key="1">
    <source>
        <dbReference type="SAM" id="MobiDB-lite"/>
    </source>
</evidence>
<dbReference type="AlphaFoldDB" id="A0A9D4RWB4"/>